<evidence type="ECO:0000313" key="4">
    <source>
        <dbReference type="EMBL" id="SHO66438.1"/>
    </source>
</evidence>
<dbReference type="AlphaFoldDB" id="A0A1M7ZNG1"/>
<dbReference type="STRING" id="1123029.SAMN02745172_03097"/>
<keyword evidence="1 2" id="KW-0597">Phosphoprotein</keyword>
<dbReference type="EMBL" id="FRXO01000006">
    <property type="protein sequence ID" value="SHO66438.1"/>
    <property type="molecule type" value="Genomic_DNA"/>
</dbReference>
<evidence type="ECO:0000256" key="1">
    <source>
        <dbReference type="ARBA" id="ARBA00022553"/>
    </source>
</evidence>
<dbReference type="SUPFAM" id="SSF52172">
    <property type="entry name" value="CheY-like"/>
    <property type="match status" value="1"/>
</dbReference>
<dbReference type="Pfam" id="PF00072">
    <property type="entry name" value="Response_reg"/>
    <property type="match status" value="1"/>
</dbReference>
<sequence>MGLEGVRVLLVEDESLIAMSVEDMLYDLGCTLAATAASVDEAMEKVVEGGFDFALLDINLRGREVFPVADLLAERGVPFAFASGYGAAGLPPEFRDRAVVSKPFKMNDLSVALSAALDRKA</sequence>
<accession>A0A1M7ZNG1</accession>
<dbReference type="SMART" id="SM00448">
    <property type="entry name" value="REC"/>
    <property type="match status" value="1"/>
</dbReference>
<dbReference type="PANTHER" id="PTHR44591:SF24">
    <property type="entry name" value="PROTEIN-GLUTAMATE METHYLESTERASE_PROTEIN-GLUTAMINE GLUTAMINASE 1"/>
    <property type="match status" value="1"/>
</dbReference>
<dbReference type="GO" id="GO:0000160">
    <property type="term" value="P:phosphorelay signal transduction system"/>
    <property type="evidence" value="ECO:0007669"/>
    <property type="project" value="InterPro"/>
</dbReference>
<dbReference type="InterPro" id="IPR011006">
    <property type="entry name" value="CheY-like_superfamily"/>
</dbReference>
<keyword evidence="5" id="KW-1185">Reference proteome</keyword>
<feature type="domain" description="Response regulatory" evidence="3">
    <location>
        <begin position="7"/>
        <end position="117"/>
    </location>
</feature>
<evidence type="ECO:0000313" key="5">
    <source>
        <dbReference type="Proteomes" id="UP000186406"/>
    </source>
</evidence>
<dbReference type="InterPro" id="IPR050595">
    <property type="entry name" value="Bact_response_regulator"/>
</dbReference>
<dbReference type="RefSeq" id="WP_210215452.1">
    <property type="nucleotide sequence ID" value="NZ_FRXO01000006.1"/>
</dbReference>
<dbReference type="InterPro" id="IPR001789">
    <property type="entry name" value="Sig_transdc_resp-reg_receiver"/>
</dbReference>
<reference evidence="4 5" key="1">
    <citation type="submission" date="2016-12" db="EMBL/GenBank/DDBJ databases">
        <authorList>
            <person name="Song W.-J."/>
            <person name="Kurnit D.M."/>
        </authorList>
    </citation>
    <scope>NUCLEOTIDE SEQUENCE [LARGE SCALE GENOMIC DNA]</scope>
    <source>
        <strain evidence="4 5">DSM 19599</strain>
    </source>
</reference>
<dbReference type="PROSITE" id="PS50110">
    <property type="entry name" value="RESPONSE_REGULATORY"/>
    <property type="match status" value="1"/>
</dbReference>
<gene>
    <name evidence="4" type="ORF">SAMN02745172_03097</name>
</gene>
<evidence type="ECO:0000256" key="2">
    <source>
        <dbReference type="PROSITE-ProRule" id="PRU00169"/>
    </source>
</evidence>
<name>A0A1M7ZNG1_9HYPH</name>
<dbReference type="PANTHER" id="PTHR44591">
    <property type="entry name" value="STRESS RESPONSE REGULATOR PROTEIN 1"/>
    <property type="match status" value="1"/>
</dbReference>
<dbReference type="Gene3D" id="3.40.50.2300">
    <property type="match status" value="1"/>
</dbReference>
<protein>
    <submittedName>
        <fullName evidence="4">Response regulator receiver domain-containing protein</fullName>
    </submittedName>
</protein>
<feature type="modified residue" description="4-aspartylphosphate" evidence="2">
    <location>
        <position position="57"/>
    </location>
</feature>
<dbReference type="Proteomes" id="UP000186406">
    <property type="component" value="Unassembled WGS sequence"/>
</dbReference>
<evidence type="ECO:0000259" key="3">
    <source>
        <dbReference type="PROSITE" id="PS50110"/>
    </source>
</evidence>
<organism evidence="4 5">
    <name type="scientific">Pseudoxanthobacter soli DSM 19599</name>
    <dbReference type="NCBI Taxonomy" id="1123029"/>
    <lineage>
        <taxon>Bacteria</taxon>
        <taxon>Pseudomonadati</taxon>
        <taxon>Pseudomonadota</taxon>
        <taxon>Alphaproteobacteria</taxon>
        <taxon>Hyphomicrobiales</taxon>
        <taxon>Segnochrobactraceae</taxon>
        <taxon>Pseudoxanthobacter</taxon>
    </lineage>
</organism>
<proteinExistence type="predicted"/>